<protein>
    <submittedName>
        <fullName evidence="2">Putative 49. protein in ND3 intron</fullName>
    </submittedName>
</protein>
<dbReference type="AlphaFoldDB" id="A0A1D1YYV3"/>
<gene>
    <name evidence="2" type="primary">YMN3_2</name>
    <name evidence="2" type="ORF">g.34273</name>
</gene>
<dbReference type="GO" id="GO:0005739">
    <property type="term" value="C:mitochondrion"/>
    <property type="evidence" value="ECO:0007669"/>
    <property type="project" value="UniProtKB-ARBA"/>
</dbReference>
<reference evidence="2" key="1">
    <citation type="submission" date="2015-07" db="EMBL/GenBank/DDBJ databases">
        <title>Transcriptome Assembly of Anthurium amnicola.</title>
        <authorList>
            <person name="Suzuki J."/>
        </authorList>
    </citation>
    <scope>NUCLEOTIDE SEQUENCE</scope>
</reference>
<organism evidence="2">
    <name type="scientific">Anthurium amnicola</name>
    <dbReference type="NCBI Taxonomy" id="1678845"/>
    <lineage>
        <taxon>Eukaryota</taxon>
        <taxon>Viridiplantae</taxon>
        <taxon>Streptophyta</taxon>
        <taxon>Embryophyta</taxon>
        <taxon>Tracheophyta</taxon>
        <taxon>Spermatophyta</taxon>
        <taxon>Magnoliopsida</taxon>
        <taxon>Liliopsida</taxon>
        <taxon>Araceae</taxon>
        <taxon>Pothoideae</taxon>
        <taxon>Potheae</taxon>
        <taxon>Anthurium</taxon>
    </lineage>
</organism>
<dbReference type="InterPro" id="IPR051289">
    <property type="entry name" value="LAGLIDADG_Endonuclease"/>
</dbReference>
<dbReference type="InterPro" id="IPR027434">
    <property type="entry name" value="Homing_endonucl"/>
</dbReference>
<dbReference type="PANTHER" id="PTHR36181:SF2">
    <property type="entry name" value="INTRON-ENCODED ENDONUCLEASE AI3-RELATED"/>
    <property type="match status" value="1"/>
</dbReference>
<proteinExistence type="predicted"/>
<name>A0A1D1YYV3_9ARAE</name>
<evidence type="ECO:0000313" key="2">
    <source>
        <dbReference type="EMBL" id="JAT59769.1"/>
    </source>
</evidence>
<accession>A0A1D1YYV3</accession>
<dbReference type="InterPro" id="IPR004860">
    <property type="entry name" value="LAGLIDADG_dom"/>
</dbReference>
<feature type="domain" description="Homing endonuclease LAGLIDADG" evidence="1">
    <location>
        <begin position="8"/>
        <end position="108"/>
    </location>
</feature>
<sequence length="343" mass="39186">MLFNPNYISGLVQADGSFFVTISKNPKSKYGLRIRATFTITQNLDSIGILEQVQSYFKCGNVFINKKRGSAEFVVSSILDLQKWIIPHFINYPLHCSKQRSFLIFLSIVDLLDKKAHYNKEVFASLIKMAFTMNEVTNRGSESLEELLGFLGSETFQIEIKEPKIKDYPLNSHFLVGLIEGDGSFHISFKARKVLDFGFHITQHISSLPLLEKIQQLLGCGTLQNKSQTVIRFQIDSLNAIQQNLIPFMSKHQLHSVKSEHFSIFKQVINLVNLKEHQTNEGFLKIVNLAYNMNLEGKRRKLTKEEYLKSVDLEAPFYRRSQESGGVGITIKSGEGLFIYCFL</sequence>
<dbReference type="Gene3D" id="3.10.28.10">
    <property type="entry name" value="Homing endonucleases"/>
    <property type="match status" value="2"/>
</dbReference>
<evidence type="ECO:0000259" key="1">
    <source>
        <dbReference type="Pfam" id="PF00961"/>
    </source>
</evidence>
<feature type="domain" description="Homing endonuclease LAGLIDADG" evidence="1">
    <location>
        <begin position="175"/>
        <end position="268"/>
    </location>
</feature>
<dbReference type="EMBL" id="GDJX01008167">
    <property type="protein sequence ID" value="JAT59769.1"/>
    <property type="molecule type" value="Transcribed_RNA"/>
</dbReference>
<dbReference type="PANTHER" id="PTHR36181">
    <property type="entry name" value="INTRON-ENCODED ENDONUCLEASE AI3-RELATED"/>
    <property type="match status" value="1"/>
</dbReference>
<dbReference type="SUPFAM" id="SSF55608">
    <property type="entry name" value="Homing endonucleases"/>
    <property type="match status" value="2"/>
</dbReference>
<dbReference type="Pfam" id="PF00961">
    <property type="entry name" value="LAGLIDADG_1"/>
    <property type="match status" value="2"/>
</dbReference>
<dbReference type="GO" id="GO:0004519">
    <property type="term" value="F:endonuclease activity"/>
    <property type="evidence" value="ECO:0007669"/>
    <property type="project" value="InterPro"/>
</dbReference>